<name>C5DIA2_LACTC</name>
<dbReference type="Proteomes" id="UP000002036">
    <property type="component" value="Chromosome E"/>
</dbReference>
<keyword evidence="4" id="KW-1185">Reference proteome</keyword>
<feature type="domain" description="Fatty acid desaturase" evidence="2">
    <location>
        <begin position="126"/>
        <end position="395"/>
    </location>
</feature>
<accession>C5DIA2</accession>
<organism evidence="3 4">
    <name type="scientific">Lachancea thermotolerans (strain ATCC 56472 / CBS 6340 / NRRL Y-8284)</name>
    <name type="common">Yeast</name>
    <name type="synonym">Kluyveromyces thermotolerans</name>
    <dbReference type="NCBI Taxonomy" id="559295"/>
    <lineage>
        <taxon>Eukaryota</taxon>
        <taxon>Fungi</taxon>
        <taxon>Dikarya</taxon>
        <taxon>Ascomycota</taxon>
        <taxon>Saccharomycotina</taxon>
        <taxon>Saccharomycetes</taxon>
        <taxon>Saccharomycetales</taxon>
        <taxon>Saccharomycetaceae</taxon>
        <taxon>Lachancea</taxon>
    </lineage>
</organism>
<protein>
    <submittedName>
        <fullName evidence="3">KLTH0E10912p</fullName>
    </submittedName>
</protein>
<feature type="transmembrane region" description="Helical" evidence="1">
    <location>
        <begin position="270"/>
        <end position="291"/>
    </location>
</feature>
<dbReference type="GeneID" id="8292116"/>
<evidence type="ECO:0000313" key="3">
    <source>
        <dbReference type="EMBL" id="CAR23513.1"/>
    </source>
</evidence>
<dbReference type="Pfam" id="PF00487">
    <property type="entry name" value="FA_desaturase"/>
    <property type="match status" value="1"/>
</dbReference>
<dbReference type="AlphaFoldDB" id="C5DIA2"/>
<evidence type="ECO:0000256" key="1">
    <source>
        <dbReference type="SAM" id="Phobius"/>
    </source>
</evidence>
<dbReference type="GO" id="GO:0006629">
    <property type="term" value="P:lipid metabolic process"/>
    <property type="evidence" value="ECO:0007669"/>
    <property type="project" value="InterPro"/>
</dbReference>
<evidence type="ECO:0000259" key="2">
    <source>
        <dbReference type="Pfam" id="PF00487"/>
    </source>
</evidence>
<dbReference type="InParanoid" id="C5DIA2"/>
<keyword evidence="1" id="KW-0812">Transmembrane</keyword>
<dbReference type="PANTHER" id="PTHR32100">
    <property type="entry name" value="OMEGA-6 FATTY ACID DESATURASE, CHLOROPLASTIC"/>
    <property type="match status" value="1"/>
</dbReference>
<reference evidence="3 4" key="1">
    <citation type="journal article" date="2009" name="Genome Res.">
        <title>Comparative genomics of protoploid Saccharomycetaceae.</title>
        <authorList>
            <consortium name="The Genolevures Consortium"/>
            <person name="Souciet J.-L."/>
            <person name="Dujon B."/>
            <person name="Gaillardin C."/>
            <person name="Johnston M."/>
            <person name="Baret P.V."/>
            <person name="Cliften P."/>
            <person name="Sherman D.J."/>
            <person name="Weissenbach J."/>
            <person name="Westhof E."/>
            <person name="Wincker P."/>
            <person name="Jubin C."/>
            <person name="Poulain J."/>
            <person name="Barbe V."/>
            <person name="Segurens B."/>
            <person name="Artiguenave F."/>
            <person name="Anthouard V."/>
            <person name="Vacherie B."/>
            <person name="Val M.-E."/>
            <person name="Fulton R.S."/>
            <person name="Minx P."/>
            <person name="Wilson R."/>
            <person name="Durrens P."/>
            <person name="Jean G."/>
            <person name="Marck C."/>
            <person name="Martin T."/>
            <person name="Nikolski M."/>
            <person name="Rolland T."/>
            <person name="Seret M.-L."/>
            <person name="Casaregola S."/>
            <person name="Despons L."/>
            <person name="Fairhead C."/>
            <person name="Fischer G."/>
            <person name="Lafontaine I."/>
            <person name="Leh V."/>
            <person name="Lemaire M."/>
            <person name="de Montigny J."/>
            <person name="Neuveglise C."/>
            <person name="Thierry A."/>
            <person name="Blanc-Lenfle I."/>
            <person name="Bleykasten C."/>
            <person name="Diffels J."/>
            <person name="Fritsch E."/>
            <person name="Frangeul L."/>
            <person name="Goeffon A."/>
            <person name="Jauniaux N."/>
            <person name="Kachouri-Lafond R."/>
            <person name="Payen C."/>
            <person name="Potier S."/>
            <person name="Pribylova L."/>
            <person name="Ozanne C."/>
            <person name="Richard G.-F."/>
            <person name="Sacerdot C."/>
            <person name="Straub M.-L."/>
            <person name="Talla E."/>
        </authorList>
    </citation>
    <scope>NUCLEOTIDE SEQUENCE [LARGE SCALE GENOMIC DNA]</scope>
    <source>
        <strain evidence="4">ATCC 56472 / CBS 6340 / NRRL Y-8284</strain>
    </source>
</reference>
<dbReference type="OrthoDB" id="1461976at2759"/>
<feature type="transmembrane region" description="Helical" evidence="1">
    <location>
        <begin position="303"/>
        <end position="320"/>
    </location>
</feature>
<sequence>MGIFLERSRENLGSAIRDLRIAMSTSTGFSSGVLSDNNANGSATAVATPKRAIDTNGNVFNVPDYSIKDILSAIPKECYKRDTLWSLHYVARDVAAIAVIGYVGTNYIPVWFPDSSLLRAAAYSLQSFLIGLFGFGLWILAHECGHSAFSDSPAVNDTVGWVLHSWWMVPYFSWKFSHSKHHKATGHMTRDMVFVPYTKEEYLETKNKSLLSEVVEEAPAVTLFNLIAQQLGGLQLYLATNATGQPYPGVPKFFKSHYWPTSPVFDAKDFWYIILSDIGIASTLTINYMWYRAYGAHVVLINWFLPWLWVNHWLVFVTFLQHTDPTMPHYDAEEWTFAKGAAATIDRDFGFIGQHIFHDIIETHVLHHYCSRIPFYNARKATAAIKEVMGQHYRYESENMWKSLWKVARSCQFVESSENNGVYMFRNTNKVGVAPHKGPSSNVPLE</sequence>
<gene>
    <name evidence="3" type="ordered locus">KLTH0E10912g</name>
</gene>
<dbReference type="InterPro" id="IPR012171">
    <property type="entry name" value="Fatty_acid_desaturase"/>
</dbReference>
<dbReference type="HOGENOM" id="CLU_033094_0_0_1"/>
<dbReference type="GO" id="GO:0016491">
    <property type="term" value="F:oxidoreductase activity"/>
    <property type="evidence" value="ECO:0007669"/>
    <property type="project" value="InterPro"/>
</dbReference>
<proteinExistence type="predicted"/>
<dbReference type="InterPro" id="IPR005804">
    <property type="entry name" value="FA_desaturase_dom"/>
</dbReference>
<dbReference type="EMBL" id="CU928169">
    <property type="protein sequence ID" value="CAR23513.1"/>
    <property type="molecule type" value="Genomic_DNA"/>
</dbReference>
<dbReference type="eggNOG" id="ENOG502QQNB">
    <property type="taxonomic scope" value="Eukaryota"/>
</dbReference>
<dbReference type="OMA" id="IGQHIFH"/>
<dbReference type="KEGG" id="lth:KLTH0E10912g"/>
<evidence type="ECO:0000313" key="4">
    <source>
        <dbReference type="Proteomes" id="UP000002036"/>
    </source>
</evidence>
<dbReference type="RefSeq" id="XP_002553950.1">
    <property type="nucleotide sequence ID" value="XM_002553904.1"/>
</dbReference>
<dbReference type="CDD" id="cd03507">
    <property type="entry name" value="Delta12-FADS-like"/>
    <property type="match status" value="1"/>
</dbReference>
<keyword evidence="1" id="KW-1133">Transmembrane helix</keyword>
<feature type="transmembrane region" description="Helical" evidence="1">
    <location>
        <begin position="120"/>
        <end position="141"/>
    </location>
</feature>
<keyword evidence="1" id="KW-0472">Membrane</keyword>
<feature type="transmembrane region" description="Helical" evidence="1">
    <location>
        <begin position="89"/>
        <end position="108"/>
    </location>
</feature>